<sequence>MVKRCNLTHHVCVSSSGQIAFMYFSEVDGMMGSAFDRFSGSKGVKRTFATLVAAALAVGGLSTTTAGSQELDFQPSLQTESYNPLAPYTDFNVVAFGDLHKVAESEGPVAVGGKLSWAQTQIIAKRSALPVALVVQGGLDWANSAGDLQINPGHRVTGHPLSINLEGSTALDRDNNNAAVQINVVKDGQPYGSTPKIQVNENGHRANQSGYDADRWDTLLRADAAEDISDRLAAASRAECQAPHVLKQVENEQAAAGQEPAYWMEGGRFYVKLKEGVQNIWNLDGETFSNTTEITFRSPAPTAATPLFTNISGTDVTFRSNLAGVSPDANAPGMLWNFPEAEDLTLSGDSIIGSVLAPRAHFDKQQANVDGNIIIRSGELRGSEQHHFPFAGKFTPCGSTPEIGTTVKVKDSDTKVLPLSGGILVDTVSYTGLTPGVRYNLEGELRTVPAGEATGITATHEFTPDAANGTTEVTFEISGDQISRYAGQKLVVFEYLNRGGTRVAQHTDPRDEAQTFTVEQKTEPKTGQFTLKKKLDGIDADAFPVDTSFLVNATWDSEEGEEVTRAVELSPDGTPVTVDNIPVGTTVTFSEPAPLTATGYHFDRVEFDPASLTIEEGGNGEVTATNFYSVIPDPEPGWGKITVSKELAGTGVELVDGEEFTFTLRCAPTDGTILPVEETFTLLAGKSRSFDIPEGMTCVIAEETPAAVDGVTYDGVDYIVDDQPSILNPEIETSADQHVSVKATNTYTRVEVPAMGHFQVRKLVEGVQDQELLEELSFEVEATWDGGSETLTLPATGDFVRSTTELPAGTVVSFTESPEEVVIPGHTFVSVDIAPRSVTVNEDDPVRVTVTNTYTENAVPAISTTAEVTGSPAKVLPVTGGEVVDTVSYTGLRPNTEYVLTGELVHVTSDGVVTPTGVSAQATFTTGNAGEGATEVSGEATVVFDIDGVTAAQYAGEKLVVFEKLFLGDVEIAVHEDPEDEAQSFTVEPSGDVVITKTVTGSNADQINADEQARFQIVASWSDDMGVEHRTTVDVVPGEPVTLSGLPLNTEITLSEEGAYTSVPDVRWADIIWSGEGVVDGTGDSREATVTLTDPGIPLQIVLDNRASVTGLIIIPIPLPLVPGGGSSVPPPVGEPDIPAELTPVAAPLTPTEPGETTPGATRPTGETPVKGALAHTGADILWIAGGAAVLLLAGAWLTIRGRRNKR</sequence>
<dbReference type="Gene3D" id="2.60.40.3930">
    <property type="match status" value="2"/>
</dbReference>
<dbReference type="Pfam" id="PF20597">
    <property type="entry name" value="pAdhesive_15"/>
    <property type="match status" value="1"/>
</dbReference>
<feature type="domain" description="T-Q ester bond containing" evidence="3">
    <location>
        <begin position="401"/>
        <end position="518"/>
    </location>
</feature>
<protein>
    <submittedName>
        <fullName evidence="6">Uncharacterized protein</fullName>
    </submittedName>
</protein>
<dbReference type="RefSeq" id="WP_011074874.1">
    <property type="nucleotide sequence ID" value="NZ_GG700684.1"/>
</dbReference>
<dbReference type="Pfam" id="PF19407">
    <property type="entry name" value="DUF5979"/>
    <property type="match status" value="4"/>
</dbReference>
<feature type="transmembrane region" description="Helical" evidence="2">
    <location>
        <begin position="1181"/>
        <end position="1200"/>
    </location>
</feature>
<feature type="region of interest" description="Disordered" evidence="1">
    <location>
        <begin position="1128"/>
        <end position="1170"/>
    </location>
</feature>
<keyword evidence="2" id="KW-1133">Transmembrane helix</keyword>
<evidence type="ECO:0000256" key="1">
    <source>
        <dbReference type="SAM" id="MobiDB-lite"/>
    </source>
</evidence>
<feature type="domain" description="Choice-of-anchor A" evidence="5">
    <location>
        <begin position="84"/>
        <end position="387"/>
    </location>
</feature>
<keyword evidence="2" id="KW-0472">Membrane</keyword>
<dbReference type="EMBL" id="BA000035">
    <property type="protein sequence ID" value="BAC17025.1"/>
    <property type="molecule type" value="Genomic_DNA"/>
</dbReference>
<dbReference type="InterPro" id="IPR026588">
    <property type="entry name" value="Choice_anch_A"/>
</dbReference>
<keyword evidence="7" id="KW-1185">Reference proteome</keyword>
<evidence type="ECO:0000259" key="3">
    <source>
        <dbReference type="Pfam" id="PF18202"/>
    </source>
</evidence>
<keyword evidence="2" id="KW-0812">Transmembrane</keyword>
<name>Q8FU06_COREF</name>
<evidence type="ECO:0000259" key="5">
    <source>
        <dbReference type="Pfam" id="PF20597"/>
    </source>
</evidence>
<reference evidence="6 7" key="1">
    <citation type="journal article" date="2003" name="Genome Res.">
        <title>Comparative complete genome sequence analysis of the amino acid replacements responsible for the thermostability of Corynebacterium efficiens.</title>
        <authorList>
            <person name="Nishio Y."/>
            <person name="Nakamura Y."/>
            <person name="Kawarabayasi Y."/>
            <person name="Usuda Y."/>
            <person name="Kimura E."/>
            <person name="Sugimoto S."/>
            <person name="Matsui K."/>
            <person name="Yamagishi A."/>
            <person name="Kikuchi H."/>
            <person name="Ikeo K."/>
            <person name="Gojobori T."/>
        </authorList>
    </citation>
    <scope>NUCLEOTIDE SEQUENCE [LARGE SCALE GENOMIC DNA]</scope>
    <source>
        <strain evidence="7">DSM 44549 / YS-314 / AJ 12310 / JCM 11189 / NBRC 100395</strain>
    </source>
</reference>
<dbReference type="KEGG" id="cef:CE0215"/>
<proteinExistence type="predicted"/>
<feature type="domain" description="DUF5979" evidence="4">
    <location>
        <begin position="529"/>
        <end position="628"/>
    </location>
</feature>
<feature type="domain" description="T-Q ester bond containing" evidence="3">
    <location>
        <begin position="860"/>
        <end position="987"/>
    </location>
</feature>
<dbReference type="eggNOG" id="COG4932">
    <property type="taxonomic scope" value="Bacteria"/>
</dbReference>
<evidence type="ECO:0000313" key="7">
    <source>
        <dbReference type="Proteomes" id="UP000001409"/>
    </source>
</evidence>
<dbReference type="eggNOG" id="COG1473">
    <property type="taxonomic scope" value="Bacteria"/>
</dbReference>
<evidence type="ECO:0000256" key="2">
    <source>
        <dbReference type="SAM" id="Phobius"/>
    </source>
</evidence>
<evidence type="ECO:0000313" key="6">
    <source>
        <dbReference type="EMBL" id="BAC17025.1"/>
    </source>
</evidence>
<dbReference type="HOGENOM" id="CLU_270100_0_0_11"/>
<dbReference type="OrthoDB" id="3257943at2"/>
<feature type="domain" description="DUF5979" evidence="4">
    <location>
        <begin position="993"/>
        <end position="1093"/>
    </location>
</feature>
<dbReference type="Proteomes" id="UP000001409">
    <property type="component" value="Chromosome"/>
</dbReference>
<dbReference type="AlphaFoldDB" id="Q8FU06"/>
<accession>Q8FU06</accession>
<dbReference type="NCBIfam" id="TIGR04215">
    <property type="entry name" value="choice_anch_A"/>
    <property type="match status" value="1"/>
</dbReference>
<dbReference type="InterPro" id="IPR046022">
    <property type="entry name" value="DUF5979"/>
</dbReference>
<organism evidence="6 7">
    <name type="scientific">Corynebacterium efficiens (strain DSM 44549 / YS-314 / AJ 12310 / JCM 11189 / NBRC 100395)</name>
    <dbReference type="NCBI Taxonomy" id="196164"/>
    <lineage>
        <taxon>Bacteria</taxon>
        <taxon>Bacillati</taxon>
        <taxon>Actinomycetota</taxon>
        <taxon>Actinomycetes</taxon>
        <taxon>Mycobacteriales</taxon>
        <taxon>Corynebacteriaceae</taxon>
        <taxon>Corynebacterium</taxon>
    </lineage>
</organism>
<feature type="domain" description="DUF5979" evidence="4">
    <location>
        <begin position="641"/>
        <end position="748"/>
    </location>
</feature>
<feature type="compositionally biased region" description="Low complexity" evidence="1">
    <location>
        <begin position="1146"/>
        <end position="1169"/>
    </location>
</feature>
<dbReference type="Pfam" id="PF18202">
    <property type="entry name" value="TQ"/>
    <property type="match status" value="2"/>
</dbReference>
<evidence type="ECO:0000259" key="4">
    <source>
        <dbReference type="Pfam" id="PF19407"/>
    </source>
</evidence>
<dbReference type="NCBIfam" id="NF033903">
    <property type="entry name" value="VaFE_rpt"/>
    <property type="match status" value="2"/>
</dbReference>
<dbReference type="InterPro" id="IPR041100">
    <property type="entry name" value="TQ"/>
</dbReference>
<feature type="domain" description="DUF5979" evidence="4">
    <location>
        <begin position="758"/>
        <end position="855"/>
    </location>
</feature>